<dbReference type="OrthoDB" id="341217at2"/>
<dbReference type="GO" id="GO:0006015">
    <property type="term" value="P:5-phosphoribose 1-diphosphate biosynthetic process"/>
    <property type="evidence" value="ECO:0007669"/>
    <property type="project" value="UniProtKB-UniRule"/>
</dbReference>
<keyword evidence="5 6" id="KW-0067">ATP-binding</keyword>
<dbReference type="InterPro" id="IPR027417">
    <property type="entry name" value="P-loop_NTPase"/>
</dbReference>
<dbReference type="GO" id="GO:0019634">
    <property type="term" value="P:organic phosphonate metabolic process"/>
    <property type="evidence" value="ECO:0007669"/>
    <property type="project" value="UniProtKB-UniRule"/>
</dbReference>
<dbReference type="Gene3D" id="3.40.50.300">
    <property type="entry name" value="P-loop containing nucleotide triphosphate hydrolases"/>
    <property type="match status" value="1"/>
</dbReference>
<organism evidence="7 8">
    <name type="scientific">Pigmentiphaga aceris</name>
    <dbReference type="NCBI Taxonomy" id="1940612"/>
    <lineage>
        <taxon>Bacteria</taxon>
        <taxon>Pseudomonadati</taxon>
        <taxon>Pseudomonadota</taxon>
        <taxon>Betaproteobacteria</taxon>
        <taxon>Burkholderiales</taxon>
        <taxon>Alcaligenaceae</taxon>
        <taxon>Pigmentiphaga</taxon>
    </lineage>
</organism>
<comment type="pathway">
    <text evidence="2 6">Metabolic intermediate biosynthesis; 5-phospho-alpha-D-ribose 1-diphosphate biosynthesis; 5-phospho-alpha-D-ribose 1-diphosphate from D-ribose 5-phosphate (route II): step 3/3.</text>
</comment>
<evidence type="ECO:0000256" key="1">
    <source>
        <dbReference type="ARBA" id="ARBA00000373"/>
    </source>
</evidence>
<keyword evidence="7" id="KW-0418">Kinase</keyword>
<keyword evidence="8" id="KW-1185">Reference proteome</keyword>
<evidence type="ECO:0000313" key="7">
    <source>
        <dbReference type="EMBL" id="QEI06350.1"/>
    </source>
</evidence>
<reference evidence="7 8" key="1">
    <citation type="submission" date="2019-08" db="EMBL/GenBank/DDBJ databases">
        <title>Amphibian skin-associated Pigmentiphaga: genome sequence and occurrence across geography and hosts.</title>
        <authorList>
            <person name="Bletz M.C."/>
            <person name="Bunk B."/>
            <person name="Sproeer C."/>
            <person name="Biwer P."/>
            <person name="Reiter S."/>
            <person name="Rabemananjara F.C.E."/>
            <person name="Schulz S."/>
            <person name="Overmann J."/>
            <person name="Vences M."/>
        </authorList>
    </citation>
    <scope>NUCLEOTIDE SEQUENCE [LARGE SCALE GENOMIC DNA]</scope>
    <source>
        <strain evidence="7 8">Mada1488</strain>
    </source>
</reference>
<dbReference type="HAMAP" id="MF_00836">
    <property type="entry name" value="PhnN"/>
    <property type="match status" value="1"/>
</dbReference>
<name>A0A5C0AZR1_9BURK</name>
<dbReference type="EMBL" id="CP043046">
    <property type="protein sequence ID" value="QEI06350.1"/>
    <property type="molecule type" value="Genomic_DNA"/>
</dbReference>
<dbReference type="GO" id="GO:0033863">
    <property type="term" value="F:ribose 1,5-bisphosphate phosphokinase activity"/>
    <property type="evidence" value="ECO:0007669"/>
    <property type="project" value="UniProtKB-UniRule"/>
</dbReference>
<gene>
    <name evidence="6 7" type="primary">phnN</name>
    <name evidence="7" type="ORF">FXN63_11285</name>
</gene>
<evidence type="ECO:0000256" key="2">
    <source>
        <dbReference type="ARBA" id="ARBA00005069"/>
    </source>
</evidence>
<proteinExistence type="inferred from homology"/>
<accession>A0A5C0AZR1</accession>
<dbReference type="EC" id="2.7.4.23" evidence="6"/>
<protein>
    <recommendedName>
        <fullName evidence="6">Ribose 1,5-bisphosphate phosphokinase PhnN</fullName>
        <ecNumber evidence="6">2.7.4.23</ecNumber>
    </recommendedName>
    <alternativeName>
        <fullName evidence="6">Ribose 1,5-bisphosphokinase</fullName>
    </alternativeName>
</protein>
<evidence type="ECO:0000256" key="4">
    <source>
        <dbReference type="ARBA" id="ARBA00022741"/>
    </source>
</evidence>
<comment type="similarity">
    <text evidence="6">Belongs to the ribose 1,5-bisphosphokinase family.</text>
</comment>
<comment type="function">
    <text evidence="6">Catalyzes the phosphorylation of ribose 1,5-bisphosphate to 5-phospho-D-ribosyl alpha-1-diphosphate (PRPP).</text>
</comment>
<dbReference type="Proteomes" id="UP000325161">
    <property type="component" value="Chromosome"/>
</dbReference>
<dbReference type="SUPFAM" id="SSF52540">
    <property type="entry name" value="P-loop containing nucleoside triphosphate hydrolases"/>
    <property type="match status" value="1"/>
</dbReference>
<keyword evidence="4 6" id="KW-0547">Nucleotide-binding</keyword>
<evidence type="ECO:0000313" key="8">
    <source>
        <dbReference type="Proteomes" id="UP000325161"/>
    </source>
</evidence>
<sequence length="192" mass="21101">MNRLIYTVGPSGAGKDSLLGWLRSNLPSNAPVHLARRTVSRPSHVGGEPHESVDANEFEYLRARKAFVFDWTANDLQYGVREAELSPLQDGAWVLVNGSRAHLPQAARKFPGLTVLHITASADTLRQRLLSRGRETPEMVEARIARAAHLAWPMGAGAIEIRNDSTLDEAGEQLLDALECLEGWPRKAAVMC</sequence>
<dbReference type="KEGG" id="pacr:FXN63_11285"/>
<dbReference type="GO" id="GO:0005524">
    <property type="term" value="F:ATP binding"/>
    <property type="evidence" value="ECO:0007669"/>
    <property type="project" value="UniProtKB-KW"/>
</dbReference>
<keyword evidence="3 6" id="KW-0808">Transferase</keyword>
<dbReference type="UniPathway" id="UPA00087">
    <property type="reaction ID" value="UER00175"/>
</dbReference>
<evidence type="ECO:0000256" key="5">
    <source>
        <dbReference type="ARBA" id="ARBA00022840"/>
    </source>
</evidence>
<feature type="binding site" evidence="6">
    <location>
        <begin position="9"/>
        <end position="16"/>
    </location>
    <ligand>
        <name>ATP</name>
        <dbReference type="ChEBI" id="CHEBI:30616"/>
    </ligand>
</feature>
<dbReference type="InterPro" id="IPR012699">
    <property type="entry name" value="PhnN"/>
</dbReference>
<evidence type="ECO:0000256" key="6">
    <source>
        <dbReference type="HAMAP-Rule" id="MF_00836"/>
    </source>
</evidence>
<dbReference type="NCBIfam" id="TIGR02322">
    <property type="entry name" value="phosphon_PhnN"/>
    <property type="match status" value="1"/>
</dbReference>
<evidence type="ECO:0000256" key="3">
    <source>
        <dbReference type="ARBA" id="ARBA00022679"/>
    </source>
</evidence>
<comment type="catalytic activity">
    <reaction evidence="1 6">
        <text>alpha-D-ribose 1,5-bisphosphate + ATP = 5-phospho-alpha-D-ribose 1-diphosphate + ADP</text>
        <dbReference type="Rhea" id="RHEA:20109"/>
        <dbReference type="ChEBI" id="CHEBI:30616"/>
        <dbReference type="ChEBI" id="CHEBI:58017"/>
        <dbReference type="ChEBI" id="CHEBI:68688"/>
        <dbReference type="ChEBI" id="CHEBI:456216"/>
        <dbReference type="EC" id="2.7.4.23"/>
    </reaction>
</comment>
<dbReference type="RefSeq" id="WP_148814871.1">
    <property type="nucleotide sequence ID" value="NZ_CP043046.1"/>
</dbReference>
<dbReference type="AlphaFoldDB" id="A0A5C0AZR1"/>